<dbReference type="EMBL" id="VYXP01000002">
    <property type="protein sequence ID" value="KAA9133224.1"/>
    <property type="molecule type" value="Genomic_DNA"/>
</dbReference>
<dbReference type="GO" id="GO:0048039">
    <property type="term" value="F:ubiquinone binding"/>
    <property type="evidence" value="ECO:0007669"/>
    <property type="project" value="InterPro"/>
</dbReference>
<proteinExistence type="inferred from homology"/>
<sequence length="141" mass="15585">MDISRTALVPFSPDQMYRLVEDVNAYPEFLSWCTGATVLEQGETTQLASLDIAAAGIRKQFTTRNTLTPGRRLDMHLVDGPFRKLNGAWLFEALGDAGCKVTLTMSFETMGLFGGAFGRGFAHVADRLVADFTRRAEAVYR</sequence>
<dbReference type="PANTHER" id="PTHR12901">
    <property type="entry name" value="SPERM PROTEIN HOMOLOG"/>
    <property type="match status" value="1"/>
</dbReference>
<dbReference type="SUPFAM" id="SSF55961">
    <property type="entry name" value="Bet v1-like"/>
    <property type="match status" value="1"/>
</dbReference>
<dbReference type="Proteomes" id="UP000325372">
    <property type="component" value="Unassembled WGS sequence"/>
</dbReference>
<dbReference type="Gene3D" id="3.30.530.20">
    <property type="match status" value="1"/>
</dbReference>
<organism evidence="4 5">
    <name type="scientific">Marinihelvus fidelis</name>
    <dbReference type="NCBI Taxonomy" id="2613842"/>
    <lineage>
        <taxon>Bacteria</taxon>
        <taxon>Pseudomonadati</taxon>
        <taxon>Pseudomonadota</taxon>
        <taxon>Gammaproteobacteria</taxon>
        <taxon>Chromatiales</taxon>
        <taxon>Wenzhouxiangellaceae</taxon>
        <taxon>Marinihelvus</taxon>
    </lineage>
</organism>
<evidence type="ECO:0000256" key="2">
    <source>
        <dbReference type="ARBA" id="ARBA00022649"/>
    </source>
</evidence>
<dbReference type="InterPro" id="IPR044996">
    <property type="entry name" value="COQ10-like"/>
</dbReference>
<dbReference type="RefSeq" id="WP_150862783.1">
    <property type="nucleotide sequence ID" value="NZ_VYXP01000002.1"/>
</dbReference>
<name>A0A5N0TFH6_9GAMM</name>
<protein>
    <submittedName>
        <fullName evidence="4">Type II toxin-antitoxin system RatA family toxin</fullName>
    </submittedName>
</protein>
<comment type="similarity">
    <text evidence="1">Belongs to the ribosome association toxin RatA family.</text>
</comment>
<dbReference type="CDD" id="cd07813">
    <property type="entry name" value="COQ10p_like"/>
    <property type="match status" value="1"/>
</dbReference>
<dbReference type="InterPro" id="IPR023393">
    <property type="entry name" value="START-like_dom_sf"/>
</dbReference>
<evidence type="ECO:0000259" key="3">
    <source>
        <dbReference type="Pfam" id="PF03364"/>
    </source>
</evidence>
<comment type="caution">
    <text evidence="4">The sequence shown here is derived from an EMBL/GenBank/DDBJ whole genome shotgun (WGS) entry which is preliminary data.</text>
</comment>
<dbReference type="AlphaFoldDB" id="A0A5N0TFH6"/>
<gene>
    <name evidence="4" type="ORF">F3N42_02370</name>
</gene>
<evidence type="ECO:0000256" key="1">
    <source>
        <dbReference type="ARBA" id="ARBA00008918"/>
    </source>
</evidence>
<dbReference type="InterPro" id="IPR005031">
    <property type="entry name" value="COQ10_START"/>
</dbReference>
<keyword evidence="2" id="KW-1277">Toxin-antitoxin system</keyword>
<dbReference type="Pfam" id="PF03364">
    <property type="entry name" value="Polyketide_cyc"/>
    <property type="match status" value="1"/>
</dbReference>
<evidence type="ECO:0000313" key="5">
    <source>
        <dbReference type="Proteomes" id="UP000325372"/>
    </source>
</evidence>
<evidence type="ECO:0000313" key="4">
    <source>
        <dbReference type="EMBL" id="KAA9133224.1"/>
    </source>
</evidence>
<reference evidence="4 5" key="1">
    <citation type="submission" date="2019-09" db="EMBL/GenBank/DDBJ databases">
        <title>Wenzhouxiangella sp. Genome sequencing and assembly.</title>
        <authorList>
            <person name="Zhang R."/>
        </authorList>
    </citation>
    <scope>NUCLEOTIDE SEQUENCE [LARGE SCALE GENOMIC DNA]</scope>
    <source>
        <strain evidence="4 5">W260</strain>
    </source>
</reference>
<keyword evidence="5" id="KW-1185">Reference proteome</keyword>
<dbReference type="GO" id="GO:0045333">
    <property type="term" value="P:cellular respiration"/>
    <property type="evidence" value="ECO:0007669"/>
    <property type="project" value="InterPro"/>
</dbReference>
<accession>A0A5N0TFH6</accession>
<dbReference type="PANTHER" id="PTHR12901:SF10">
    <property type="entry name" value="COENZYME Q-BINDING PROTEIN COQ10, MITOCHONDRIAL"/>
    <property type="match status" value="1"/>
</dbReference>
<feature type="domain" description="Coenzyme Q-binding protein COQ10 START" evidence="3">
    <location>
        <begin position="9"/>
        <end position="133"/>
    </location>
</feature>